<dbReference type="EMBL" id="LVIE01000101">
    <property type="protein sequence ID" value="OHT24889.1"/>
    <property type="molecule type" value="Genomic_DNA"/>
</dbReference>
<gene>
    <name evidence="11" type="ORF">A3Q29_16740</name>
</gene>
<evidence type="ECO:0000313" key="12">
    <source>
        <dbReference type="Proteomes" id="UP000179588"/>
    </source>
</evidence>
<dbReference type="InterPro" id="IPR025885">
    <property type="entry name" value="PapC_N"/>
</dbReference>
<dbReference type="GO" id="GO:0009279">
    <property type="term" value="C:cell outer membrane"/>
    <property type="evidence" value="ECO:0007669"/>
    <property type="project" value="UniProtKB-SubCell"/>
</dbReference>
<reference evidence="11 12" key="1">
    <citation type="submission" date="2016-03" db="EMBL/GenBank/DDBJ databases">
        <title>Genome sequence of Providencia stuartii strain, isolated from the salivary glands of larval Lucilia sericata.</title>
        <authorList>
            <person name="Yuan Y."/>
            <person name="Zhang Y."/>
            <person name="Fu S."/>
            <person name="Crippen T.L."/>
            <person name="Visi D."/>
            <person name="Benbow M.E."/>
            <person name="Allen M."/>
            <person name="Tomberlin J.K."/>
            <person name="Sze S.-H."/>
            <person name="Tarone A.M."/>
        </authorList>
    </citation>
    <scope>NUCLEOTIDE SEQUENCE [LARGE SCALE GENOMIC DNA]</scope>
    <source>
        <strain evidence="11 12">Crippen</strain>
    </source>
</reference>
<evidence type="ECO:0000256" key="5">
    <source>
        <dbReference type="ARBA" id="ARBA00022692"/>
    </source>
</evidence>
<dbReference type="InterPro" id="IPR042186">
    <property type="entry name" value="FimD_plug_dom"/>
</dbReference>
<feature type="domain" description="PapC N-terminal" evidence="10">
    <location>
        <begin position="25"/>
        <end position="157"/>
    </location>
</feature>
<organism evidence="11 12">
    <name type="scientific">Providencia stuartii</name>
    <dbReference type="NCBI Taxonomy" id="588"/>
    <lineage>
        <taxon>Bacteria</taxon>
        <taxon>Pseudomonadati</taxon>
        <taxon>Pseudomonadota</taxon>
        <taxon>Gammaproteobacteria</taxon>
        <taxon>Enterobacterales</taxon>
        <taxon>Morganellaceae</taxon>
        <taxon>Providencia</taxon>
    </lineage>
</organism>
<proteinExistence type="inferred from homology"/>
<keyword evidence="7" id="KW-0472">Membrane</keyword>
<evidence type="ECO:0000256" key="4">
    <source>
        <dbReference type="ARBA" id="ARBA00022452"/>
    </source>
</evidence>
<evidence type="ECO:0000256" key="8">
    <source>
        <dbReference type="ARBA" id="ARBA00023237"/>
    </source>
</evidence>
<dbReference type="SUPFAM" id="SSF141729">
    <property type="entry name" value="FimD N-terminal domain-like"/>
    <property type="match status" value="1"/>
</dbReference>
<dbReference type="PANTHER" id="PTHR30451:SF8">
    <property type="entry name" value="FIMBRIAL USHER PROTEIN"/>
    <property type="match status" value="1"/>
</dbReference>
<sequence>MKKYTPTALLFLVNLHPAMATESITFDEEFLKSRGIDTSIAKQFAQAPTFLPGKQELKIYVNNQYRASVDVDINQKGQPCINTALLEAIGINDPRTFQGAQTCVALQQLWENSEIVPKPAKQELWFFVPERAVATNFNQQKSYVYGGTGAIVNYAANYMGSSGAGNRDMYYVNTEAGFNYQNWLFRSYQIYNHFTDSEFIHQYAYAQTTLEKQKKTLQLGQINLNNSVIGASRVIGLQLFPENQLENHRGGGALVTGVATESSMVEIYQAGRLLYNTAVPAGPFELSQFSLVNQTADLLVKLKGVNGQEQQFIVPASTFQNDSPFSNTGYSMGIGRYDENNAPHKPLVASLSKGWGVNRYLGLQTGAVVSPDYYALGLNSTVRLSESWRLSTNTDVARDEKHHKTGGLLMGSMAYLASDSLSIGVNALMQSPDYHYLSDAVRDEPRVNNKQKQFGGDINWSTGWGTLGSSVGRTYTQDNQSQDYISFSWSQTLYKNTILNTSYQRTYNIDNVYEDTFYLRLSIPLERANISSWLTRTDNSNRWGTRYNNYESHDRNWGIAYDYSDQKHYQSVSANAHTVTPYSQLGANIRRDNQHQTSWGASLNGGIAVVSEGLLLSPYEIKDTFGIAKAGDKRYVRLDTGAGPTWTNGNGYAVIPNLNAYQQNAVKVDPRSLSRQSDILNAYKTTLPAKGSIVPMTFTVIESRRVRVHSQLAGKALPVDSVIRDEAGNFLTLATQKGQFFLGQATPNMKLIVETPEKQICVMQLNLPEEANSQALYEEVNASCQ</sequence>
<dbReference type="InterPro" id="IPR037224">
    <property type="entry name" value="PapC_N_sf"/>
</dbReference>
<dbReference type="Gene3D" id="3.10.20.410">
    <property type="match status" value="1"/>
</dbReference>
<evidence type="ECO:0000256" key="9">
    <source>
        <dbReference type="SAM" id="SignalP"/>
    </source>
</evidence>
<dbReference type="Pfam" id="PF00577">
    <property type="entry name" value="Usher"/>
    <property type="match status" value="1"/>
</dbReference>
<protein>
    <recommendedName>
        <fullName evidence="10">PapC N-terminal domain-containing protein</fullName>
    </recommendedName>
</protein>
<dbReference type="Gene3D" id="2.60.40.3110">
    <property type="match status" value="1"/>
</dbReference>
<keyword evidence="12" id="KW-1185">Reference proteome</keyword>
<evidence type="ECO:0000313" key="11">
    <source>
        <dbReference type="EMBL" id="OHT24889.1"/>
    </source>
</evidence>
<dbReference type="AlphaFoldDB" id="A0A1S1HR64"/>
<dbReference type="Gene3D" id="2.60.40.2070">
    <property type="match status" value="1"/>
</dbReference>
<dbReference type="PANTHER" id="PTHR30451">
    <property type="entry name" value="OUTER MEMBRANE USHER PROTEIN"/>
    <property type="match status" value="1"/>
</dbReference>
<dbReference type="Gene3D" id="2.60.40.2610">
    <property type="entry name" value="Outer membrane usher protein FimD, plug domain"/>
    <property type="match status" value="1"/>
</dbReference>
<dbReference type="Pfam" id="PF13954">
    <property type="entry name" value="PapC_N"/>
    <property type="match status" value="1"/>
</dbReference>
<evidence type="ECO:0000259" key="10">
    <source>
        <dbReference type="Pfam" id="PF13954"/>
    </source>
</evidence>
<dbReference type="RefSeq" id="WP_070926391.1">
    <property type="nucleotide sequence ID" value="NZ_VAUE01000073.1"/>
</dbReference>
<evidence type="ECO:0000256" key="1">
    <source>
        <dbReference type="ARBA" id="ARBA00004571"/>
    </source>
</evidence>
<evidence type="ECO:0000256" key="2">
    <source>
        <dbReference type="ARBA" id="ARBA00008064"/>
    </source>
</evidence>
<keyword evidence="5" id="KW-0812">Transmembrane</keyword>
<dbReference type="GO" id="GO:0015473">
    <property type="term" value="F:fimbrial usher porin activity"/>
    <property type="evidence" value="ECO:0007669"/>
    <property type="project" value="InterPro"/>
</dbReference>
<evidence type="ECO:0000256" key="7">
    <source>
        <dbReference type="ARBA" id="ARBA00023136"/>
    </source>
</evidence>
<accession>A0A1S1HR64</accession>
<keyword evidence="4" id="KW-1134">Transmembrane beta strand</keyword>
<comment type="caution">
    <text evidence="11">The sequence shown here is derived from an EMBL/GenBank/DDBJ whole genome shotgun (WGS) entry which is preliminary data.</text>
</comment>
<evidence type="ECO:0000256" key="3">
    <source>
        <dbReference type="ARBA" id="ARBA00022448"/>
    </source>
</evidence>
<keyword evidence="3" id="KW-0813">Transport</keyword>
<dbReference type="InterPro" id="IPR000015">
    <property type="entry name" value="Fimb_usher"/>
</dbReference>
<comment type="similarity">
    <text evidence="2">Belongs to the fimbrial export usher family.</text>
</comment>
<comment type="subcellular location">
    <subcellularLocation>
        <location evidence="1">Cell outer membrane</location>
        <topology evidence="1">Multi-pass membrane protein</topology>
    </subcellularLocation>
</comment>
<dbReference type="GO" id="GO:0009297">
    <property type="term" value="P:pilus assembly"/>
    <property type="evidence" value="ECO:0007669"/>
    <property type="project" value="InterPro"/>
</dbReference>
<keyword evidence="6 9" id="KW-0732">Signal</keyword>
<feature type="chain" id="PRO_5010316656" description="PapC N-terminal domain-containing protein" evidence="9">
    <location>
        <begin position="21"/>
        <end position="785"/>
    </location>
</feature>
<dbReference type="InterPro" id="IPR043142">
    <property type="entry name" value="PapC-like_C_sf"/>
</dbReference>
<dbReference type="Proteomes" id="UP000179588">
    <property type="component" value="Unassembled WGS sequence"/>
</dbReference>
<feature type="signal peptide" evidence="9">
    <location>
        <begin position="1"/>
        <end position="20"/>
    </location>
</feature>
<keyword evidence="8" id="KW-0998">Cell outer membrane</keyword>
<name>A0A1S1HR64_PROST</name>
<dbReference type="OrthoDB" id="6465993at2"/>
<evidence type="ECO:0000256" key="6">
    <source>
        <dbReference type="ARBA" id="ARBA00022729"/>
    </source>
</evidence>